<sequence>MKYQTASDAGYISCHACGHVQPHVRAHGHVRCARCGSPMHERNPDSIMRTWALLIAAALLYIPANLLPVMHTTSLVGDEDDTIMSGVVYFWTSGDWPLAVIVFIASILVPMLKLSVLALLAFTSQRGSTWRPVERTKLYRLVEFIGRWSMLDVFVVTLTVALVRFQSLAVITAGPGAIAFGSVVILTMIASMQFDPRLIWDPVDEDKHKPAQHTQDQPHE</sequence>
<dbReference type="EMBL" id="SMOD01000006">
    <property type="protein sequence ID" value="TDG08823.1"/>
    <property type="molecule type" value="Genomic_DNA"/>
</dbReference>
<dbReference type="PANTHER" id="PTHR30462:SF3">
    <property type="entry name" value="INTERMEMBRANE TRANSPORT PROTEIN PQIA"/>
    <property type="match status" value="1"/>
</dbReference>
<evidence type="ECO:0000313" key="9">
    <source>
        <dbReference type="Proteomes" id="UP000295606"/>
    </source>
</evidence>
<feature type="transmembrane region" description="Helical" evidence="7">
    <location>
        <begin position="51"/>
        <end position="76"/>
    </location>
</feature>
<feature type="transmembrane region" description="Helical" evidence="7">
    <location>
        <begin position="169"/>
        <end position="190"/>
    </location>
</feature>
<keyword evidence="4 7" id="KW-0812">Transmembrane</keyword>
<feature type="transmembrane region" description="Helical" evidence="7">
    <location>
        <begin position="96"/>
        <end position="123"/>
    </location>
</feature>
<dbReference type="Proteomes" id="UP000295606">
    <property type="component" value="Unassembled WGS sequence"/>
</dbReference>
<dbReference type="InterPro" id="IPR051800">
    <property type="entry name" value="PqiA-PqiB_transport"/>
</dbReference>
<evidence type="ECO:0000256" key="3">
    <source>
        <dbReference type="ARBA" id="ARBA00022519"/>
    </source>
</evidence>
<reference evidence="8 9" key="1">
    <citation type="submission" date="2019-03" db="EMBL/GenBank/DDBJ databases">
        <title>Paraburkholderia sp. isolated from native Mimosa gymnas in Guartela State Park, Brazil.</title>
        <authorList>
            <person name="Paulitsch F."/>
            <person name="Hungria M."/>
            <person name="Delamuta J.R.M."/>
            <person name="Ribeiro R.A."/>
            <person name="Dall'Agnol R."/>
            <person name="Silva J.S.B."/>
        </authorList>
    </citation>
    <scope>NUCLEOTIDE SEQUENCE [LARGE SCALE GENOMIC DNA]</scope>
    <source>
        <strain evidence="8 9">CNPSo 3008</strain>
    </source>
</reference>
<accession>A0A4V2ZWA9</accession>
<evidence type="ECO:0000256" key="1">
    <source>
        <dbReference type="ARBA" id="ARBA00004533"/>
    </source>
</evidence>
<keyword evidence="3" id="KW-0997">Cell inner membrane</keyword>
<keyword evidence="2" id="KW-1003">Cell membrane</keyword>
<comment type="subcellular location">
    <subcellularLocation>
        <location evidence="1">Cell inner membrane</location>
    </subcellularLocation>
</comment>
<feature type="transmembrane region" description="Helical" evidence="7">
    <location>
        <begin position="144"/>
        <end position="163"/>
    </location>
</feature>
<evidence type="ECO:0000256" key="7">
    <source>
        <dbReference type="SAM" id="Phobius"/>
    </source>
</evidence>
<proteinExistence type="predicted"/>
<comment type="caution">
    <text evidence="8">The sequence shown here is derived from an EMBL/GenBank/DDBJ whole genome shotgun (WGS) entry which is preliminary data.</text>
</comment>
<evidence type="ECO:0000256" key="5">
    <source>
        <dbReference type="ARBA" id="ARBA00022989"/>
    </source>
</evidence>
<evidence type="ECO:0000256" key="2">
    <source>
        <dbReference type="ARBA" id="ARBA00022475"/>
    </source>
</evidence>
<protein>
    <submittedName>
        <fullName evidence="8">Paraquat-inducible membrane protein A</fullName>
    </submittedName>
</protein>
<name>A0A4V2ZWA9_9BURK</name>
<keyword evidence="6 7" id="KW-0472">Membrane</keyword>
<organism evidence="8 9">
    <name type="scientific">Paraburkholderia guartelaensis</name>
    <dbReference type="NCBI Taxonomy" id="2546446"/>
    <lineage>
        <taxon>Bacteria</taxon>
        <taxon>Pseudomonadati</taxon>
        <taxon>Pseudomonadota</taxon>
        <taxon>Betaproteobacteria</taxon>
        <taxon>Burkholderiales</taxon>
        <taxon>Burkholderiaceae</taxon>
        <taxon>Paraburkholderia</taxon>
    </lineage>
</organism>
<evidence type="ECO:0000256" key="6">
    <source>
        <dbReference type="ARBA" id="ARBA00023136"/>
    </source>
</evidence>
<evidence type="ECO:0000256" key="4">
    <source>
        <dbReference type="ARBA" id="ARBA00022692"/>
    </source>
</evidence>
<gene>
    <name evidence="8" type="ORF">E1N52_10150</name>
</gene>
<dbReference type="InterPro" id="IPR007498">
    <property type="entry name" value="PqiA-like"/>
</dbReference>
<dbReference type="Pfam" id="PF04403">
    <property type="entry name" value="PqiA"/>
    <property type="match status" value="1"/>
</dbReference>
<dbReference type="PANTHER" id="PTHR30462">
    <property type="entry name" value="INTERMEMBRANE TRANSPORT PROTEIN PQIB-RELATED"/>
    <property type="match status" value="1"/>
</dbReference>
<dbReference type="GO" id="GO:0005886">
    <property type="term" value="C:plasma membrane"/>
    <property type="evidence" value="ECO:0007669"/>
    <property type="project" value="UniProtKB-SubCell"/>
</dbReference>
<keyword evidence="5 7" id="KW-1133">Transmembrane helix</keyword>
<dbReference type="RefSeq" id="WP_133182427.1">
    <property type="nucleotide sequence ID" value="NZ_CAJMZB010000029.1"/>
</dbReference>
<dbReference type="AlphaFoldDB" id="A0A4V2ZWA9"/>
<dbReference type="OrthoDB" id="9800207at2"/>
<evidence type="ECO:0000313" key="8">
    <source>
        <dbReference type="EMBL" id="TDG08823.1"/>
    </source>
</evidence>